<sequence length="562" mass="62410">MKRSGAMVGPKPTKACACVFKPRANASAMHELMEIHQDQASGSLSMIPDHQSILNRLARIEAALGITEDSQDHEDEHSLSREASLEEDMEAVPLQGVWTALAHLRVITRPPPDDSVWSRSVVQQLWSSFLKNLPLLHFLTDHSAFASPTPVLLASVLYISSLHHPSPGPASLDPGYFAAMYSAIAELATSGLHPSFLQVIEHKDEQQSLSPQSKREKAFHDILGLIMASLSCEAYVGASGSWIAMAYRIWLDHCPAEMNSSTKDWRGLFSGLQRLDSNQGNAFQGLAEMMHFGLSHFVGRGLPSIWSSLNADEADIVPTARSPFTESDLQVIRHWARNLDDWLVRYNGSSQPTPSDRQGILILLQYHLHKLYVLSIYHPARGFDLSPANISAFERHELLVSARAVLRLRQDDASIWSNWDLVMITWAAVLLLQGVEDGMTHQDDLHLIQAHLQSLERKNQSAASIHTVLFHRLESSMQAMHTPQDTSVALAFPAPTADDSWTIFDQEIMSLANPPWLFDESTQLPQIQKPSAVHQIQSGLPPFQYDSGTLASTSQHFTGNTQ</sequence>
<gene>
    <name evidence="1" type="ORF">PENNAL_c0046G05840</name>
</gene>
<dbReference type="OMA" id="QDDASIW"/>
<proteinExistence type="predicted"/>
<evidence type="ECO:0008006" key="3">
    <source>
        <dbReference type="Google" id="ProtNLM"/>
    </source>
</evidence>
<dbReference type="AlphaFoldDB" id="A0A1V6XZ56"/>
<keyword evidence="2" id="KW-1185">Reference proteome</keyword>
<name>A0A1V6XZ56_PENNA</name>
<dbReference type="CDD" id="cd12148">
    <property type="entry name" value="fungal_TF_MHR"/>
    <property type="match status" value="1"/>
</dbReference>
<evidence type="ECO:0000313" key="2">
    <source>
        <dbReference type="Proteomes" id="UP000191691"/>
    </source>
</evidence>
<dbReference type="Proteomes" id="UP000191691">
    <property type="component" value="Unassembled WGS sequence"/>
</dbReference>
<reference evidence="2" key="1">
    <citation type="journal article" date="2017" name="Nat. Microbiol.">
        <title>Global analysis of biosynthetic gene clusters reveals vast potential of secondary metabolite production in Penicillium species.</title>
        <authorList>
            <person name="Nielsen J.C."/>
            <person name="Grijseels S."/>
            <person name="Prigent S."/>
            <person name="Ji B."/>
            <person name="Dainat J."/>
            <person name="Nielsen K.F."/>
            <person name="Frisvad J.C."/>
            <person name="Workman M."/>
            <person name="Nielsen J."/>
        </authorList>
    </citation>
    <scope>NUCLEOTIDE SEQUENCE [LARGE SCALE GENOMIC DNA]</scope>
    <source>
        <strain evidence="2">IBT 13039</strain>
    </source>
</reference>
<dbReference type="EMBL" id="MOOB01000046">
    <property type="protein sequence ID" value="OQE80424.1"/>
    <property type="molecule type" value="Genomic_DNA"/>
</dbReference>
<organism evidence="1 2">
    <name type="scientific">Penicillium nalgiovense</name>
    <dbReference type="NCBI Taxonomy" id="60175"/>
    <lineage>
        <taxon>Eukaryota</taxon>
        <taxon>Fungi</taxon>
        <taxon>Dikarya</taxon>
        <taxon>Ascomycota</taxon>
        <taxon>Pezizomycotina</taxon>
        <taxon>Eurotiomycetes</taxon>
        <taxon>Eurotiomycetidae</taxon>
        <taxon>Eurotiales</taxon>
        <taxon>Aspergillaceae</taxon>
        <taxon>Penicillium</taxon>
    </lineage>
</organism>
<evidence type="ECO:0000313" key="1">
    <source>
        <dbReference type="EMBL" id="OQE80424.1"/>
    </source>
</evidence>
<comment type="caution">
    <text evidence="1">The sequence shown here is derived from an EMBL/GenBank/DDBJ whole genome shotgun (WGS) entry which is preliminary data.</text>
</comment>
<protein>
    <recommendedName>
        <fullName evidence="3">Transcription factor domain-containing protein</fullName>
    </recommendedName>
</protein>
<accession>A0A1V6XZ56</accession>